<keyword evidence="8" id="KW-0732">Signal</keyword>
<evidence type="ECO:0000313" key="10">
    <source>
        <dbReference type="Proteomes" id="UP000598350"/>
    </source>
</evidence>
<evidence type="ECO:0000256" key="1">
    <source>
        <dbReference type="ARBA" id="ARBA00004442"/>
    </source>
</evidence>
<keyword evidence="4" id="KW-1134">Transmembrane beta strand</keyword>
<feature type="signal peptide" evidence="8">
    <location>
        <begin position="1"/>
        <end position="19"/>
    </location>
</feature>
<dbReference type="EMBL" id="JABTCG010000008">
    <property type="protein sequence ID" value="MBD0852430.1"/>
    <property type="molecule type" value="Genomic_DNA"/>
</dbReference>
<dbReference type="Pfam" id="PF02321">
    <property type="entry name" value="OEP"/>
    <property type="match status" value="2"/>
</dbReference>
<dbReference type="Proteomes" id="UP000598350">
    <property type="component" value="Unassembled WGS sequence"/>
</dbReference>
<evidence type="ECO:0000256" key="6">
    <source>
        <dbReference type="ARBA" id="ARBA00023136"/>
    </source>
</evidence>
<dbReference type="RefSeq" id="WP_188315554.1">
    <property type="nucleotide sequence ID" value="NZ_JABTCG010000008.1"/>
</dbReference>
<dbReference type="Gene3D" id="1.20.1600.10">
    <property type="entry name" value="Outer membrane efflux proteins (OEP)"/>
    <property type="match status" value="1"/>
</dbReference>
<gene>
    <name evidence="9" type="ORF">HPE63_17260</name>
</gene>
<name>A0ABR7VFJ3_9FLAO</name>
<accession>A0ABR7VFJ3</accession>
<keyword evidence="10" id="KW-1185">Reference proteome</keyword>
<evidence type="ECO:0000256" key="3">
    <source>
        <dbReference type="ARBA" id="ARBA00022448"/>
    </source>
</evidence>
<dbReference type="InterPro" id="IPR051906">
    <property type="entry name" value="TolC-like"/>
</dbReference>
<feature type="chain" id="PRO_5045400387" evidence="8">
    <location>
        <begin position="20"/>
        <end position="449"/>
    </location>
</feature>
<comment type="similarity">
    <text evidence="2">Belongs to the outer membrane factor (OMF) (TC 1.B.17) family.</text>
</comment>
<dbReference type="InterPro" id="IPR003423">
    <property type="entry name" value="OMP_efflux"/>
</dbReference>
<keyword evidence="5" id="KW-0812">Transmembrane</keyword>
<evidence type="ECO:0000256" key="5">
    <source>
        <dbReference type="ARBA" id="ARBA00022692"/>
    </source>
</evidence>
<dbReference type="SUPFAM" id="SSF56954">
    <property type="entry name" value="Outer membrane efflux proteins (OEP)"/>
    <property type="match status" value="1"/>
</dbReference>
<evidence type="ECO:0000256" key="2">
    <source>
        <dbReference type="ARBA" id="ARBA00007613"/>
    </source>
</evidence>
<keyword evidence="6" id="KW-0472">Membrane</keyword>
<evidence type="ECO:0000256" key="7">
    <source>
        <dbReference type="ARBA" id="ARBA00023237"/>
    </source>
</evidence>
<evidence type="ECO:0000313" key="9">
    <source>
        <dbReference type="EMBL" id="MBD0852430.1"/>
    </source>
</evidence>
<dbReference type="PANTHER" id="PTHR30026:SF20">
    <property type="entry name" value="OUTER MEMBRANE PROTEIN TOLC"/>
    <property type="match status" value="1"/>
</dbReference>
<comment type="subcellular location">
    <subcellularLocation>
        <location evidence="1">Cell outer membrane</location>
    </subcellularLocation>
</comment>
<evidence type="ECO:0000256" key="4">
    <source>
        <dbReference type="ARBA" id="ARBA00022452"/>
    </source>
</evidence>
<evidence type="ECO:0000256" key="8">
    <source>
        <dbReference type="SAM" id="SignalP"/>
    </source>
</evidence>
<keyword evidence="7" id="KW-0998">Cell outer membrane</keyword>
<sequence length="449" mass="50747">MKFKLTAILLVFTIGWATAQQKKWTLEECVLYAVENNLTVEQFELDLENVMIDEKDALGDLLPNLNASTSASSNTGFSINPTNNLPTNSTAFNVNAGFSSNVVLYNGLQNIKRLNRAKMAAISSQYRLDNLKDDIQLNVANAYLQIVSNKEALKVSRAQYAVTEQDLKRTKELVESGVVPKGDLLEIEATAANQEQQIVNNESLVLISRINLAQLLQITDYENFDVSEETFNIPLSDVLNNSPKTIFAKALEFRNDIKFSKANVELAEKDLEIAKGAFAPTLTGFFQYGTRYSDVTQIPDANGIAYTPSFKDQLWIFDGISYGAQLSIPIFNGWSTRNSVNRSKISLEKFRLQFEQDKLDLETTINQAYVDVTTFYKAYEAAEKTLEARRLAYEYARERFEVGLMNSFDYSQAQARVDNAEAEVVRSKYAYIFRLKILEFYFGIPITLE</sequence>
<reference evidence="9 10" key="1">
    <citation type="submission" date="2020-05" db="EMBL/GenBank/DDBJ databases">
        <title>The draft genome sequence of Maribacter arenosus CAU 1321.</title>
        <authorList>
            <person name="Mu L."/>
        </authorList>
    </citation>
    <scope>NUCLEOTIDE SEQUENCE [LARGE SCALE GENOMIC DNA]</scope>
    <source>
        <strain evidence="9 10">CAU 1321</strain>
    </source>
</reference>
<dbReference type="PANTHER" id="PTHR30026">
    <property type="entry name" value="OUTER MEMBRANE PROTEIN TOLC"/>
    <property type="match status" value="1"/>
</dbReference>
<comment type="caution">
    <text evidence="9">The sequence shown here is derived from an EMBL/GenBank/DDBJ whole genome shotgun (WGS) entry which is preliminary data.</text>
</comment>
<protein>
    <submittedName>
        <fullName evidence="9">TolC family protein</fullName>
    </submittedName>
</protein>
<keyword evidence="3" id="KW-0813">Transport</keyword>
<proteinExistence type="inferred from homology"/>
<organism evidence="9 10">
    <name type="scientific">Maribacter arenosus</name>
    <dbReference type="NCBI Taxonomy" id="1854708"/>
    <lineage>
        <taxon>Bacteria</taxon>
        <taxon>Pseudomonadati</taxon>
        <taxon>Bacteroidota</taxon>
        <taxon>Flavobacteriia</taxon>
        <taxon>Flavobacteriales</taxon>
        <taxon>Flavobacteriaceae</taxon>
        <taxon>Maribacter</taxon>
    </lineage>
</organism>